<protein>
    <submittedName>
        <fullName evidence="1">Terminase</fullName>
    </submittedName>
</protein>
<dbReference type="AlphaFoldDB" id="A0A5C6UEK8"/>
<name>A0A5C6UEK8_9SPHN</name>
<sequence>MAQIDLDEPTRPQLAALFGCSSRWIGELRSKGDLPADGSSLLENIEAWAQTKYGVDDVDPDSLDKEQQQARLAKEQADAKAMDNAERSKELASLPDMVAAGAGVIVMIVAQLQQVGARVAKGDTKLRSRVDAEINNVLTDLSMARIEEARGGGFDEGEPEDEAGA</sequence>
<evidence type="ECO:0000313" key="2">
    <source>
        <dbReference type="Proteomes" id="UP000321250"/>
    </source>
</evidence>
<reference evidence="1 2" key="1">
    <citation type="journal article" date="2013" name="Antonie Van Leeuwenhoek">
        <title>Sphingomonas ginsenosidivorax sp. nov., with the ability to transform ginsenosides.</title>
        <authorList>
            <person name="Jin X.F."/>
            <person name="Kim J.K."/>
            <person name="Liu Q.M."/>
            <person name="Kang M.S."/>
            <person name="He D."/>
            <person name="Jin F.X."/>
            <person name="Kim S.C."/>
            <person name="Im W.T."/>
        </authorList>
    </citation>
    <scope>NUCLEOTIDE SEQUENCE [LARGE SCALE GENOMIC DNA]</scope>
    <source>
        <strain evidence="1 2">KHI67</strain>
    </source>
</reference>
<dbReference type="RefSeq" id="WP_147082350.1">
    <property type="nucleotide sequence ID" value="NZ_VOQR01000001.1"/>
</dbReference>
<accession>A0A5C6UEK8</accession>
<proteinExistence type="predicted"/>
<keyword evidence="2" id="KW-1185">Reference proteome</keyword>
<dbReference type="OrthoDB" id="7565253at2"/>
<gene>
    <name evidence="1" type="ORF">FSB78_10025</name>
</gene>
<evidence type="ECO:0000313" key="1">
    <source>
        <dbReference type="EMBL" id="TXC71247.1"/>
    </source>
</evidence>
<organism evidence="1 2">
    <name type="scientific">Sphingomonas ginsenosidivorax</name>
    <dbReference type="NCBI Taxonomy" id="862135"/>
    <lineage>
        <taxon>Bacteria</taxon>
        <taxon>Pseudomonadati</taxon>
        <taxon>Pseudomonadota</taxon>
        <taxon>Alphaproteobacteria</taxon>
        <taxon>Sphingomonadales</taxon>
        <taxon>Sphingomonadaceae</taxon>
        <taxon>Sphingomonas</taxon>
    </lineage>
</organism>
<dbReference type="Proteomes" id="UP000321250">
    <property type="component" value="Unassembled WGS sequence"/>
</dbReference>
<comment type="caution">
    <text evidence="1">The sequence shown here is derived from an EMBL/GenBank/DDBJ whole genome shotgun (WGS) entry which is preliminary data.</text>
</comment>
<dbReference type="EMBL" id="VOQR01000001">
    <property type="protein sequence ID" value="TXC71247.1"/>
    <property type="molecule type" value="Genomic_DNA"/>
</dbReference>